<dbReference type="Proteomes" id="UP000000983">
    <property type="component" value="Segment"/>
</dbReference>
<organism evidence="1 2">
    <name type="scientific">Escherichia phage Stx2 II</name>
    <dbReference type="NCBI Taxonomy" id="194949"/>
    <lineage>
        <taxon>Viruses</taxon>
        <taxon>Duplodnaviria</taxon>
        <taxon>Heunggongvirae</taxon>
        <taxon>Uroviricota</taxon>
        <taxon>Caudoviricetes</taxon>
        <taxon>Sepvirinae</taxon>
        <taxon>Traversvirus</taxon>
        <taxon>Traversvirus II</taxon>
    </lineage>
</organism>
<reference evidence="1 2" key="1">
    <citation type="journal article" date="2003" name="J. Bacteriol.">
        <title>Genome analysis of a novel Shiga toxin 1 (Stx1)-converting phage which is closely related to Stx2-converting phages but not to other Stx1-converting phages.</title>
        <authorList>
            <person name="Sato T."/>
            <person name="Shimizu T."/>
            <person name="Watarai M."/>
            <person name="Kobayashi M."/>
            <person name="Kano S."/>
            <person name="Hamabata T."/>
            <person name="Takeda Y."/>
            <person name="Yamasaki S."/>
        </authorList>
    </citation>
    <scope>NUCLEOTIDE SEQUENCE</scope>
    <source>
        <strain evidence="1">Stx2 phage-II</strain>
    </source>
</reference>
<dbReference type="GeneID" id="2653429"/>
<proteinExistence type="predicted"/>
<keyword evidence="2" id="KW-1185">Reference proteome</keyword>
<dbReference type="RefSeq" id="NP_859416.1">
    <property type="nucleotide sequence ID" value="NC_004914.3"/>
</dbReference>
<protein>
    <submittedName>
        <fullName evidence="1">Uncharacterized protein</fullName>
    </submittedName>
</protein>
<dbReference type="EMBL" id="AP005154">
    <property type="protein sequence ID" value="BAC78153.1"/>
    <property type="molecule type" value="Genomic_DNA"/>
</dbReference>
<accession>Q7Y2G8</accession>
<dbReference type="KEGG" id="vg:2653429"/>
<name>Q7Y2G8_9CAUD</name>
<sequence length="88" mass="9349">MSSSLPELLISCSDDTMSLTGVTTPRRWLVRISVSALSLSLAALILSRSARSFGAVSARTSSVSNERSIDSIRAIFRSRACSALSILS</sequence>
<evidence type="ECO:0000313" key="1">
    <source>
        <dbReference type="EMBL" id="BAC78153.1"/>
    </source>
</evidence>
<evidence type="ECO:0000313" key="2">
    <source>
        <dbReference type="Proteomes" id="UP000000983"/>
    </source>
</evidence>